<dbReference type="InterPro" id="IPR053317">
    <property type="entry name" value="Tubulin_polyglutamylase"/>
</dbReference>
<dbReference type="STRING" id="75743.A0A401PBY8"/>
<organism evidence="2 3">
    <name type="scientific">Scyliorhinus torazame</name>
    <name type="common">Cloudy catshark</name>
    <name type="synonym">Catulus torazame</name>
    <dbReference type="NCBI Taxonomy" id="75743"/>
    <lineage>
        <taxon>Eukaryota</taxon>
        <taxon>Metazoa</taxon>
        <taxon>Chordata</taxon>
        <taxon>Craniata</taxon>
        <taxon>Vertebrata</taxon>
        <taxon>Chondrichthyes</taxon>
        <taxon>Elasmobranchii</taxon>
        <taxon>Galeomorphii</taxon>
        <taxon>Galeoidea</taxon>
        <taxon>Carcharhiniformes</taxon>
        <taxon>Scyliorhinidae</taxon>
        <taxon>Scyliorhinus</taxon>
    </lineage>
</organism>
<dbReference type="PANTHER" id="PTHR47113:SF1">
    <property type="entry name" value="LD09343P"/>
    <property type="match status" value="1"/>
</dbReference>
<sequence>MVRSRPFKYLLGYTSPKIATLFVLAILMLMGLDYLNIRQLRQVYEKHLRIYHHVNLKDLETIQEPKKVTCSTCPNYWLYAPRVNHFPGLGYITNKGSLVASNFSYIPKAFRMPEQKEEFILETKTHTDKLWVEKSNQHRGIKIMSLRES</sequence>
<comment type="caution">
    <text evidence="2">The sequence shown here is derived from an EMBL/GenBank/DDBJ whole genome shotgun (WGS) entry which is preliminary data.</text>
</comment>
<keyword evidence="3" id="KW-1185">Reference proteome</keyword>
<reference evidence="2 3" key="1">
    <citation type="journal article" date="2018" name="Nat. Ecol. Evol.">
        <title>Shark genomes provide insights into elasmobranch evolution and the origin of vertebrates.</title>
        <authorList>
            <person name="Hara Y"/>
            <person name="Yamaguchi K"/>
            <person name="Onimaru K"/>
            <person name="Kadota M"/>
            <person name="Koyanagi M"/>
            <person name="Keeley SD"/>
            <person name="Tatsumi K"/>
            <person name="Tanaka K"/>
            <person name="Motone F"/>
            <person name="Kageyama Y"/>
            <person name="Nozu R"/>
            <person name="Adachi N"/>
            <person name="Nishimura O"/>
            <person name="Nakagawa R"/>
            <person name="Tanegashima C"/>
            <person name="Kiyatake I"/>
            <person name="Matsumoto R"/>
            <person name="Murakumo K"/>
            <person name="Nishida K"/>
            <person name="Terakita A"/>
            <person name="Kuratani S"/>
            <person name="Sato K"/>
            <person name="Hyodo S Kuraku.S."/>
        </authorList>
    </citation>
    <scope>NUCLEOTIDE SEQUENCE [LARGE SCALE GENOMIC DNA]</scope>
</reference>
<evidence type="ECO:0000313" key="3">
    <source>
        <dbReference type="Proteomes" id="UP000288216"/>
    </source>
</evidence>
<dbReference type="Proteomes" id="UP000288216">
    <property type="component" value="Unassembled WGS sequence"/>
</dbReference>
<evidence type="ECO:0000256" key="1">
    <source>
        <dbReference type="SAM" id="Phobius"/>
    </source>
</evidence>
<dbReference type="PANTHER" id="PTHR47113">
    <property type="entry name" value="LD09343P"/>
    <property type="match status" value="1"/>
</dbReference>
<keyword evidence="1" id="KW-0472">Membrane</keyword>
<gene>
    <name evidence="2" type="ORF">scyTo_0010823</name>
</gene>
<name>A0A401PBY8_SCYTO</name>
<protein>
    <submittedName>
        <fullName evidence="2">Uncharacterized protein</fullName>
    </submittedName>
</protein>
<dbReference type="EMBL" id="BFAA01004748">
    <property type="protein sequence ID" value="GCB70634.1"/>
    <property type="molecule type" value="Genomic_DNA"/>
</dbReference>
<proteinExistence type="predicted"/>
<accession>A0A401PBY8</accession>
<dbReference type="AlphaFoldDB" id="A0A401PBY8"/>
<evidence type="ECO:0000313" key="2">
    <source>
        <dbReference type="EMBL" id="GCB70634.1"/>
    </source>
</evidence>
<keyword evidence="1" id="KW-0812">Transmembrane</keyword>
<dbReference type="OrthoDB" id="202825at2759"/>
<feature type="transmembrane region" description="Helical" evidence="1">
    <location>
        <begin position="18"/>
        <end position="37"/>
    </location>
</feature>
<keyword evidence="1" id="KW-1133">Transmembrane helix</keyword>